<feature type="compositionally biased region" description="Polar residues" evidence="4">
    <location>
        <begin position="7"/>
        <end position="27"/>
    </location>
</feature>
<organism evidence="5 6">
    <name type="scientific">Cynara cardunculus var. scolymus</name>
    <name type="common">Globe artichoke</name>
    <name type="synonym">Cynara scolymus</name>
    <dbReference type="NCBI Taxonomy" id="59895"/>
    <lineage>
        <taxon>Eukaryota</taxon>
        <taxon>Viridiplantae</taxon>
        <taxon>Streptophyta</taxon>
        <taxon>Embryophyta</taxon>
        <taxon>Tracheophyta</taxon>
        <taxon>Spermatophyta</taxon>
        <taxon>Magnoliopsida</taxon>
        <taxon>eudicotyledons</taxon>
        <taxon>Gunneridae</taxon>
        <taxon>Pentapetalae</taxon>
        <taxon>asterids</taxon>
        <taxon>campanulids</taxon>
        <taxon>Asterales</taxon>
        <taxon>Asteraceae</taxon>
        <taxon>Carduoideae</taxon>
        <taxon>Cardueae</taxon>
        <taxon>Carduinae</taxon>
        <taxon>Cynara</taxon>
    </lineage>
</organism>
<dbReference type="EMBL" id="LEKV01005391">
    <property type="protein sequence ID" value="KVH88498.1"/>
    <property type="molecule type" value="Genomic_DNA"/>
</dbReference>
<dbReference type="Proteomes" id="UP000243975">
    <property type="component" value="Unassembled WGS sequence"/>
</dbReference>
<sequence length="570" mass="64915">MFGFQVRNRQNVAASPRASNDPASPSTAAIGEIDTKAPFESVKAAVNLFGEASPRADRPLHKKTITIEESVLGKETQLHWILKELDELKELVKSAESTKIQALEELDNANKTLQELTNKLEAVSESKQAAIEATEAAKTRAQELEELESCKTQPPDGAWQEALDNERQQYKTAANELILCKQQLNNLKRDFDTALKAKLACFQRAADAQHSAKVNHEKMNELSKDVDNLSQTLERVRHASAKAEQDHLKRMEEKQLLIESKKKAKEDIDLKMQCLRKEAEDPGNIEKRLEETTEAVNVLQEQLKEVRFADMELLRNANSELDEAKRRLEEMKEEETSLTDVVESLKQELVNVRMDISVAEENELKIEQLQAELDQIKIKVEQVITEQTKATNDVKEVELKLHEIWLEAEKARQEEEDMKRQVQTCWREAQCAELAIIQAEKKLEIARREVEEAKAAEELANDQMRKRSSCKKQLDDNMIMLTIEEFEALSRKAEEARTAADIKVATIMAQVETIKEKEKETLEKLEKSMEESKEIEAKITEANKTAEVADAERQTAETELNKYKGRGTKG</sequence>
<dbReference type="OMA" id="TCEAVQF"/>
<name>A0A103XD22_CYNCS</name>
<evidence type="ECO:0000256" key="1">
    <source>
        <dbReference type="ARBA" id="ARBA00005485"/>
    </source>
</evidence>
<protein>
    <recommendedName>
        <fullName evidence="7">WEB family</fullName>
    </recommendedName>
</protein>
<dbReference type="GO" id="GO:0009904">
    <property type="term" value="P:chloroplast accumulation movement"/>
    <property type="evidence" value="ECO:0007669"/>
    <property type="project" value="TreeGrafter"/>
</dbReference>
<evidence type="ECO:0000313" key="6">
    <source>
        <dbReference type="Proteomes" id="UP000243975"/>
    </source>
</evidence>
<dbReference type="InterPro" id="IPR008545">
    <property type="entry name" value="Web"/>
</dbReference>
<feature type="region of interest" description="Disordered" evidence="4">
    <location>
        <begin position="1"/>
        <end position="28"/>
    </location>
</feature>
<gene>
    <name evidence="5" type="ORF">Ccrd_026672</name>
</gene>
<keyword evidence="6" id="KW-1185">Reference proteome</keyword>
<dbReference type="PANTHER" id="PTHR32054:SF98">
    <property type="entry name" value="WEB FAMILY-RELATED"/>
    <property type="match status" value="1"/>
</dbReference>
<dbReference type="AlphaFoldDB" id="A0A103XD22"/>
<feature type="coiled-coil region" evidence="3">
    <location>
        <begin position="429"/>
        <end position="467"/>
    </location>
</feature>
<keyword evidence="2 3" id="KW-0175">Coiled coil</keyword>
<evidence type="ECO:0000256" key="2">
    <source>
        <dbReference type="ARBA" id="ARBA00023054"/>
    </source>
</evidence>
<dbReference type="PANTHER" id="PTHR32054">
    <property type="entry name" value="HEAVY CHAIN, PUTATIVE, EXPRESSED-RELATED-RELATED"/>
    <property type="match status" value="1"/>
</dbReference>
<comment type="similarity">
    <text evidence="1">Belongs to the WEB family.</text>
</comment>
<dbReference type="GO" id="GO:0005829">
    <property type="term" value="C:cytosol"/>
    <property type="evidence" value="ECO:0007669"/>
    <property type="project" value="TreeGrafter"/>
</dbReference>
<feature type="coiled-coil region" evidence="3">
    <location>
        <begin position="85"/>
        <end position="190"/>
    </location>
</feature>
<evidence type="ECO:0008006" key="7">
    <source>
        <dbReference type="Google" id="ProtNLM"/>
    </source>
</evidence>
<evidence type="ECO:0000313" key="5">
    <source>
        <dbReference type="EMBL" id="KVH88498.1"/>
    </source>
</evidence>
<dbReference type="GO" id="GO:0009903">
    <property type="term" value="P:chloroplast avoidance movement"/>
    <property type="evidence" value="ECO:0007669"/>
    <property type="project" value="TreeGrafter"/>
</dbReference>
<feature type="region of interest" description="Disordered" evidence="4">
    <location>
        <begin position="546"/>
        <end position="570"/>
    </location>
</feature>
<feature type="coiled-coil region" evidence="3">
    <location>
        <begin position="219"/>
        <end position="386"/>
    </location>
</feature>
<reference evidence="5 6" key="1">
    <citation type="journal article" date="2016" name="Sci. Rep.">
        <title>The genome sequence of the outbreeding globe artichoke constructed de novo incorporating a phase-aware low-pass sequencing strategy of F1 progeny.</title>
        <authorList>
            <person name="Scaglione D."/>
            <person name="Reyes-Chin-Wo S."/>
            <person name="Acquadro A."/>
            <person name="Froenicke L."/>
            <person name="Portis E."/>
            <person name="Beitel C."/>
            <person name="Tirone M."/>
            <person name="Mauro R."/>
            <person name="Lo Monaco A."/>
            <person name="Mauromicale G."/>
            <person name="Faccioli P."/>
            <person name="Cattivelli L."/>
            <person name="Rieseberg L."/>
            <person name="Michelmore R."/>
            <person name="Lanteri S."/>
        </authorList>
    </citation>
    <scope>NUCLEOTIDE SEQUENCE [LARGE SCALE GENOMIC DNA]</scope>
    <source>
        <strain evidence="5">2C</strain>
    </source>
</reference>
<evidence type="ECO:0000256" key="4">
    <source>
        <dbReference type="SAM" id="MobiDB-lite"/>
    </source>
</evidence>
<feature type="compositionally biased region" description="Basic and acidic residues" evidence="4">
    <location>
        <begin position="550"/>
        <end position="562"/>
    </location>
</feature>
<proteinExistence type="inferred from homology"/>
<dbReference type="Pfam" id="PF05701">
    <property type="entry name" value="WEMBL"/>
    <property type="match status" value="1"/>
</dbReference>
<evidence type="ECO:0000256" key="3">
    <source>
        <dbReference type="SAM" id="Coils"/>
    </source>
</evidence>
<accession>A0A103XD22</accession>
<dbReference type="Gramene" id="KVH88498">
    <property type="protein sequence ID" value="KVH88498"/>
    <property type="gene ID" value="Ccrd_026672"/>
</dbReference>
<comment type="caution">
    <text evidence="5">The sequence shown here is derived from an EMBL/GenBank/DDBJ whole genome shotgun (WGS) entry which is preliminary data.</text>
</comment>